<name>A0ABT2VWG7_9FLAO</name>
<dbReference type="PROSITE" id="PS51257">
    <property type="entry name" value="PROKAR_LIPOPROTEIN"/>
    <property type="match status" value="1"/>
</dbReference>
<feature type="compositionally biased region" description="Polar residues" evidence="1">
    <location>
        <begin position="154"/>
        <end position="169"/>
    </location>
</feature>
<feature type="region of interest" description="Disordered" evidence="1">
    <location>
        <begin position="106"/>
        <end position="207"/>
    </location>
</feature>
<feature type="compositionally biased region" description="Polar residues" evidence="1">
    <location>
        <begin position="106"/>
        <end position="117"/>
    </location>
</feature>
<evidence type="ECO:0000256" key="1">
    <source>
        <dbReference type="SAM" id="MobiDB-lite"/>
    </source>
</evidence>
<evidence type="ECO:0000313" key="3">
    <source>
        <dbReference type="Proteomes" id="UP001208114"/>
    </source>
</evidence>
<evidence type="ECO:0000313" key="2">
    <source>
        <dbReference type="EMBL" id="MCU7614341.1"/>
    </source>
</evidence>
<organism evidence="2 3">
    <name type="scientific">Chryseobacterium gilvum</name>
    <dbReference type="NCBI Taxonomy" id="2976534"/>
    <lineage>
        <taxon>Bacteria</taxon>
        <taxon>Pseudomonadati</taxon>
        <taxon>Bacteroidota</taxon>
        <taxon>Flavobacteriia</taxon>
        <taxon>Flavobacteriales</taxon>
        <taxon>Weeksellaceae</taxon>
        <taxon>Chryseobacterium group</taxon>
        <taxon>Chryseobacterium</taxon>
    </lineage>
</organism>
<accession>A0ABT2VWG7</accession>
<proteinExistence type="predicted"/>
<feature type="compositionally biased region" description="Low complexity" evidence="1">
    <location>
        <begin position="170"/>
        <end position="181"/>
    </location>
</feature>
<protein>
    <submittedName>
        <fullName evidence="2">Uncharacterized protein</fullName>
    </submittedName>
</protein>
<dbReference type="Proteomes" id="UP001208114">
    <property type="component" value="Unassembled WGS sequence"/>
</dbReference>
<comment type="caution">
    <text evidence="2">The sequence shown here is derived from an EMBL/GenBank/DDBJ whole genome shotgun (WGS) entry which is preliminary data.</text>
</comment>
<reference evidence="3" key="1">
    <citation type="submission" date="2023-07" db="EMBL/GenBank/DDBJ databases">
        <title>Chryseobacterium sp. GMJ5 Genome sequencing and assembly.</title>
        <authorList>
            <person name="Jung Y."/>
        </authorList>
    </citation>
    <scope>NUCLEOTIDE SEQUENCE [LARGE SCALE GENOMIC DNA]</scope>
    <source>
        <strain evidence="3">GMJ5</strain>
    </source>
</reference>
<dbReference type="EMBL" id="JAOTEN010000002">
    <property type="protein sequence ID" value="MCU7614341.1"/>
    <property type="molecule type" value="Genomic_DNA"/>
</dbReference>
<dbReference type="RefSeq" id="WP_262990245.1">
    <property type="nucleotide sequence ID" value="NZ_JAOTEN010000002.1"/>
</dbReference>
<keyword evidence="3" id="KW-1185">Reference proteome</keyword>
<gene>
    <name evidence="2" type="ORF">N0B16_07815</name>
</gene>
<feature type="compositionally biased region" description="Basic and acidic residues" evidence="1">
    <location>
        <begin position="194"/>
        <end position="207"/>
    </location>
</feature>
<sequence length="207" mass="21648">MKNIFLGIILTGIITISCKKDERPTYLKEEAGVQQSNVVTSNASNTSLLNQAGIQNTASAMTTVPGMNPPHGQPGHRCDIPVGQPLNSTVAPQNQAAQKNITVNGNNTIQIDPNSVSPGKIRLDNNGKPVKTAPGMNPPHGEPNHRCDIPVGQPLNSKPAPQQASNQNTAIPAAAPQQVAANGPKPTLNPAHGEPFHDCAKKVGDPL</sequence>